<accession>H1DIZ9</accession>
<feature type="signal peptide" evidence="1">
    <location>
        <begin position="1"/>
        <end position="22"/>
    </location>
</feature>
<evidence type="ECO:0008006" key="4">
    <source>
        <dbReference type="Google" id="ProtNLM"/>
    </source>
</evidence>
<evidence type="ECO:0000313" key="2">
    <source>
        <dbReference type="EMBL" id="EHP46761.1"/>
    </source>
</evidence>
<sequence length="430" mass="46795">MTMKKNLLLLLMVIFTINFTSCKDDDDYTPLIPPSDINVTYGSDNNNKLNLSYSDVTLSGKQVKFATTDGRTASLTLMDILPGKAEATVENIALTEGEGEYIFSGTSPVSRAAEYSVAYSGSVKKGEMTLKLNVSVPDPKGWVKTYSLGAYTTGEFTVGDKKYSSWVLTSPLYAACAFEDLELSASYSMLFKGLGGLLLPQVLKTVTLEADGNIRAQYYSGAIQIDQNLIFPMLMGQGPSEEVVNALIPTSGELNSPKNLAYWFEKDGKLYVKLNITAIIAQAMSDSETTGGDETLATIIATVLNGNASTIKQLLSQFTGLDFSEISDASFEMLLDWIKNGIPLNVTKAEGGHTYMYLDRTAFDPIFKDTETPADDPSNIGSKSDLMKLWMLLSEAEIIPEDAQLAILLFAGILQEWPTNTAFNVGLDLK</sequence>
<evidence type="ECO:0000256" key="1">
    <source>
        <dbReference type="SAM" id="SignalP"/>
    </source>
</evidence>
<proteinExistence type="predicted"/>
<dbReference type="InterPro" id="IPR032573">
    <property type="entry name" value="DUF4925"/>
</dbReference>
<dbReference type="HOGENOM" id="CLU_039810_0_0_10"/>
<comment type="caution">
    <text evidence="2">The sequence shown here is derived from an EMBL/GenBank/DDBJ whole genome shotgun (WGS) entry which is preliminary data.</text>
</comment>
<organism evidence="2 3">
    <name type="scientific">Odoribacter laneus YIT 12061</name>
    <dbReference type="NCBI Taxonomy" id="742817"/>
    <lineage>
        <taxon>Bacteria</taxon>
        <taxon>Pseudomonadati</taxon>
        <taxon>Bacteroidota</taxon>
        <taxon>Bacteroidia</taxon>
        <taxon>Bacteroidales</taxon>
        <taxon>Odoribacteraceae</taxon>
        <taxon>Odoribacter</taxon>
    </lineage>
</organism>
<reference evidence="2 3" key="1">
    <citation type="submission" date="2012-01" db="EMBL/GenBank/DDBJ databases">
        <title>The Genome Sequence of Odoribacter laneus YIT 12061.</title>
        <authorList>
            <consortium name="The Broad Institute Genome Sequencing Platform"/>
            <person name="Earl A."/>
            <person name="Ward D."/>
            <person name="Feldgarden M."/>
            <person name="Gevers D."/>
            <person name="Morotomi M."/>
            <person name="Young S.K."/>
            <person name="Zeng Q."/>
            <person name="Gargeya S."/>
            <person name="Fitzgerald M."/>
            <person name="Haas B."/>
            <person name="Abouelleil A."/>
            <person name="Alvarado L."/>
            <person name="Arachchi H.M."/>
            <person name="Berlin A."/>
            <person name="Chapman S.B."/>
            <person name="Gearin G."/>
            <person name="Goldberg J."/>
            <person name="Griggs A."/>
            <person name="Gujja S."/>
            <person name="Hansen M."/>
            <person name="Heiman D."/>
            <person name="Howarth C."/>
            <person name="Larimer J."/>
            <person name="Lui A."/>
            <person name="MacDonald P.J.P."/>
            <person name="McCowen C."/>
            <person name="Montmayeur A."/>
            <person name="Murphy C."/>
            <person name="Neiman D."/>
            <person name="Pearson M."/>
            <person name="Priest M."/>
            <person name="Roberts A."/>
            <person name="Saif S."/>
            <person name="Shea T."/>
            <person name="Sisk P."/>
            <person name="Stolte C."/>
            <person name="Sykes S."/>
            <person name="Wortman J."/>
            <person name="Nusbaum C."/>
            <person name="Birren B."/>
        </authorList>
    </citation>
    <scope>NUCLEOTIDE SEQUENCE [LARGE SCALE GENOMIC DNA]</scope>
    <source>
        <strain evidence="2 3">YIT 12061</strain>
    </source>
</reference>
<keyword evidence="3" id="KW-1185">Reference proteome</keyword>
<dbReference type="PATRIC" id="fig|742817.3.peg.2547"/>
<feature type="chain" id="PRO_5003549233" description="DUF4925 domain-containing protein" evidence="1">
    <location>
        <begin position="23"/>
        <end position="430"/>
    </location>
</feature>
<evidence type="ECO:0000313" key="3">
    <source>
        <dbReference type="Proteomes" id="UP000004892"/>
    </source>
</evidence>
<dbReference type="eggNOG" id="ENOG5033T03">
    <property type="taxonomic scope" value="Bacteria"/>
</dbReference>
<dbReference type="Pfam" id="PF16272">
    <property type="entry name" value="DUF4925"/>
    <property type="match status" value="1"/>
</dbReference>
<protein>
    <recommendedName>
        <fullName evidence="4">DUF4925 domain-containing protein</fullName>
    </recommendedName>
</protein>
<name>H1DIZ9_9BACT</name>
<dbReference type="EMBL" id="ADMC01000025">
    <property type="protein sequence ID" value="EHP46761.1"/>
    <property type="molecule type" value="Genomic_DNA"/>
</dbReference>
<dbReference type="AlphaFoldDB" id="H1DIZ9"/>
<keyword evidence="1" id="KW-0732">Signal</keyword>
<dbReference type="Proteomes" id="UP000004892">
    <property type="component" value="Unassembled WGS sequence"/>
</dbReference>
<gene>
    <name evidence="2" type="ORF">HMPREF9449_02378</name>
</gene>